<keyword evidence="5" id="KW-0862">Zinc</keyword>
<dbReference type="PROSITE" id="PS50157">
    <property type="entry name" value="ZINC_FINGER_C2H2_2"/>
    <property type="match status" value="7"/>
</dbReference>
<evidence type="ECO:0000256" key="8">
    <source>
        <dbReference type="SAM" id="MobiDB-lite"/>
    </source>
</evidence>
<evidence type="ECO:0000313" key="11">
    <source>
        <dbReference type="Proteomes" id="UP000823941"/>
    </source>
</evidence>
<keyword evidence="2" id="KW-0479">Metal-binding</keyword>
<gene>
    <name evidence="10" type="ORF">JYU34_011188</name>
</gene>
<dbReference type="Pfam" id="PF13912">
    <property type="entry name" value="zf-C2H2_6"/>
    <property type="match status" value="2"/>
</dbReference>
<keyword evidence="4 7" id="KW-0863">Zinc-finger</keyword>
<evidence type="ECO:0000313" key="10">
    <source>
        <dbReference type="EMBL" id="KAG7304250.1"/>
    </source>
</evidence>
<dbReference type="SUPFAM" id="SSF57667">
    <property type="entry name" value="beta-beta-alpha zinc fingers"/>
    <property type="match status" value="4"/>
</dbReference>
<feature type="compositionally biased region" description="Basic and acidic residues" evidence="8">
    <location>
        <begin position="284"/>
        <end position="300"/>
    </location>
</feature>
<dbReference type="Pfam" id="PF13894">
    <property type="entry name" value="zf-C2H2_4"/>
    <property type="match status" value="1"/>
</dbReference>
<dbReference type="Gene3D" id="3.30.160.60">
    <property type="entry name" value="Classic Zinc Finger"/>
    <property type="match status" value="4"/>
</dbReference>
<dbReference type="PROSITE" id="PS00028">
    <property type="entry name" value="ZINC_FINGER_C2H2_1"/>
    <property type="match status" value="7"/>
</dbReference>
<dbReference type="SMART" id="SM00355">
    <property type="entry name" value="ZnF_C2H2"/>
    <property type="match status" value="7"/>
</dbReference>
<feature type="domain" description="C2H2-type" evidence="9">
    <location>
        <begin position="122"/>
        <end position="151"/>
    </location>
</feature>
<evidence type="ECO:0000256" key="1">
    <source>
        <dbReference type="ARBA" id="ARBA00004123"/>
    </source>
</evidence>
<dbReference type="Proteomes" id="UP000823941">
    <property type="component" value="Chromosome 15"/>
</dbReference>
<dbReference type="InterPro" id="IPR013087">
    <property type="entry name" value="Znf_C2H2_type"/>
</dbReference>
<proteinExistence type="predicted"/>
<keyword evidence="11" id="KW-1185">Reference proteome</keyword>
<evidence type="ECO:0000256" key="2">
    <source>
        <dbReference type="ARBA" id="ARBA00022723"/>
    </source>
</evidence>
<dbReference type="Pfam" id="PF00096">
    <property type="entry name" value="zf-C2H2"/>
    <property type="match status" value="2"/>
</dbReference>
<name>A0ABQ7QGR8_PLUXY</name>
<sequence>MEEGKNLKGKLTCAYCDKEFKFASERKRHEISHNIEFECKVCLKKFNFLSALRRHEKQHERTGNVQCAECGGSFRDQTLLNRHIKYAHKETVMCEKCHSMFNSEAALNTHMKCHKPKEERKYKCSFTDCDKTFNFPHHLKHHELTHTNTKQHHCSICSKGFIQAHHLKRHLKTHEPESWVSCSLCPKTFSSLYSLKRHIARHNIKCENTQMETDCKNGELTKKGDKLSMCACCGELIDESEIGAHALVCGQTEIENHVMSSSPSPIKLTKEDVCNELSIMETESKYDKESKHQDNPKDNDTNDNDFIDDLTTNMNEISVSSCKTAIGDCIVAGDSTNNGLCLCAQITDTVETDKPELSVTEADSTKISIDVLNSPIETCGNVNDNNCISCACSSVSEYKKESVADTTSKKKSAIHYDSVPEIEVRLDGVIKLKDTCDIKYIELPHVMSHVSKIFNQMDKNTTEVKVPFNSCKAVLGNCIVSGNDTIGEGCYCARMSFDSQQASAQEIEEITICSGHHWIS</sequence>
<keyword evidence="3" id="KW-0677">Repeat</keyword>
<evidence type="ECO:0000256" key="5">
    <source>
        <dbReference type="ARBA" id="ARBA00022833"/>
    </source>
</evidence>
<feature type="domain" description="C2H2-type" evidence="9">
    <location>
        <begin position="11"/>
        <end position="38"/>
    </location>
</feature>
<dbReference type="PANTHER" id="PTHR24394:SF44">
    <property type="entry name" value="ZINC FINGER PROTEIN 271-LIKE"/>
    <property type="match status" value="1"/>
</dbReference>
<evidence type="ECO:0000256" key="6">
    <source>
        <dbReference type="ARBA" id="ARBA00023242"/>
    </source>
</evidence>
<feature type="domain" description="C2H2-type" evidence="9">
    <location>
        <begin position="65"/>
        <end position="88"/>
    </location>
</feature>
<reference evidence="10 11" key="1">
    <citation type="submission" date="2021-06" db="EMBL/GenBank/DDBJ databases">
        <title>A haploid diamondback moth (Plutella xylostella L.) genome assembly resolves 31 chromosomes and identifies a diamide resistance mutation.</title>
        <authorList>
            <person name="Ward C.M."/>
            <person name="Perry K.D."/>
            <person name="Baker G."/>
            <person name="Powis K."/>
            <person name="Heckel D.G."/>
            <person name="Baxter S.W."/>
        </authorList>
    </citation>
    <scope>NUCLEOTIDE SEQUENCE [LARGE SCALE GENOMIC DNA]</scope>
    <source>
        <strain evidence="10 11">LV</strain>
        <tissue evidence="10">Single pupa</tissue>
    </source>
</reference>
<accession>A0ABQ7QGR8</accession>
<dbReference type="InterPro" id="IPR036236">
    <property type="entry name" value="Znf_C2H2_sf"/>
</dbReference>
<dbReference type="EMBL" id="JAHIBW010000015">
    <property type="protein sequence ID" value="KAG7304250.1"/>
    <property type="molecule type" value="Genomic_DNA"/>
</dbReference>
<keyword evidence="6" id="KW-0539">Nucleus</keyword>
<feature type="domain" description="C2H2-type" evidence="9">
    <location>
        <begin position="92"/>
        <end position="119"/>
    </location>
</feature>
<evidence type="ECO:0000259" key="9">
    <source>
        <dbReference type="PROSITE" id="PS50157"/>
    </source>
</evidence>
<feature type="domain" description="C2H2-type" evidence="9">
    <location>
        <begin position="180"/>
        <end position="202"/>
    </location>
</feature>
<evidence type="ECO:0000256" key="7">
    <source>
        <dbReference type="PROSITE-ProRule" id="PRU00042"/>
    </source>
</evidence>
<feature type="region of interest" description="Disordered" evidence="8">
    <location>
        <begin position="284"/>
        <end position="304"/>
    </location>
</feature>
<protein>
    <recommendedName>
        <fullName evidence="9">C2H2-type domain-containing protein</fullName>
    </recommendedName>
</protein>
<organism evidence="10 11">
    <name type="scientific">Plutella xylostella</name>
    <name type="common">Diamondback moth</name>
    <name type="synonym">Plutella maculipennis</name>
    <dbReference type="NCBI Taxonomy" id="51655"/>
    <lineage>
        <taxon>Eukaryota</taxon>
        <taxon>Metazoa</taxon>
        <taxon>Ecdysozoa</taxon>
        <taxon>Arthropoda</taxon>
        <taxon>Hexapoda</taxon>
        <taxon>Insecta</taxon>
        <taxon>Pterygota</taxon>
        <taxon>Neoptera</taxon>
        <taxon>Endopterygota</taxon>
        <taxon>Lepidoptera</taxon>
        <taxon>Glossata</taxon>
        <taxon>Ditrysia</taxon>
        <taxon>Yponomeutoidea</taxon>
        <taxon>Plutellidae</taxon>
        <taxon>Plutella</taxon>
    </lineage>
</organism>
<dbReference type="PANTHER" id="PTHR24394">
    <property type="entry name" value="ZINC FINGER PROTEIN"/>
    <property type="match status" value="1"/>
</dbReference>
<comment type="subcellular location">
    <subcellularLocation>
        <location evidence="1">Nucleus</location>
    </subcellularLocation>
</comment>
<feature type="domain" description="C2H2-type" evidence="9">
    <location>
        <begin position="37"/>
        <end position="59"/>
    </location>
</feature>
<evidence type="ECO:0000256" key="3">
    <source>
        <dbReference type="ARBA" id="ARBA00022737"/>
    </source>
</evidence>
<evidence type="ECO:0000256" key="4">
    <source>
        <dbReference type="ARBA" id="ARBA00022771"/>
    </source>
</evidence>
<comment type="caution">
    <text evidence="10">The sequence shown here is derived from an EMBL/GenBank/DDBJ whole genome shotgun (WGS) entry which is preliminary data.</text>
</comment>
<feature type="domain" description="C2H2-type" evidence="9">
    <location>
        <begin position="152"/>
        <end position="179"/>
    </location>
</feature>